<accession>A0ABT4A150</accession>
<proteinExistence type="predicted"/>
<dbReference type="EMBL" id="JAPNKA010000001">
    <property type="protein sequence ID" value="MCY1075096.1"/>
    <property type="molecule type" value="Genomic_DNA"/>
</dbReference>
<dbReference type="PANTHER" id="PTHR39639">
    <property type="entry name" value="CHROMOSOME 16, WHOLE GENOME SHOTGUN SEQUENCE"/>
    <property type="match status" value="1"/>
</dbReference>
<organism evidence="2 3">
    <name type="scientific">Archangium lansingense</name>
    <dbReference type="NCBI Taxonomy" id="2995310"/>
    <lineage>
        <taxon>Bacteria</taxon>
        <taxon>Pseudomonadati</taxon>
        <taxon>Myxococcota</taxon>
        <taxon>Myxococcia</taxon>
        <taxon>Myxococcales</taxon>
        <taxon>Cystobacterineae</taxon>
        <taxon>Archangiaceae</taxon>
        <taxon>Archangium</taxon>
    </lineage>
</organism>
<keyword evidence="3" id="KW-1185">Reference proteome</keyword>
<feature type="domain" description="GmrSD restriction endonucleases N-terminal" evidence="1">
    <location>
        <begin position="19"/>
        <end position="169"/>
    </location>
</feature>
<sequence>MFKIRPFEARTLAWWNDERENIDMNPPYQRRGGVWKAKQKAYLIDSILNGFDLPKIYIADFTYTNTSLNLSRKPYAVIDGRQRLESIFEFFDGTLPLAKDFLLEDQPDVDLGGFTYKELKMQYPKIASKFENFNITTMSVISDEAARINDLFVRLNSSKPLTGAEIRNAMPGPGSEIVRRLSSHRLLTACVSFKTARAQDRNVAAKLLLIEFLGDFADTKKAQLDKLIHKPERLAARAEANPTELERAEERVVDNMNRMVHAFSEKDPLLSSEGPVVVYYWFFRHYSSVDGKILRAFLAEFQGQRDENKEQVRQGNSADEELSKYETLSRNTNDQSSLRERFKILVRRFELYRKERRLLSV</sequence>
<evidence type="ECO:0000313" key="3">
    <source>
        <dbReference type="Proteomes" id="UP001207654"/>
    </source>
</evidence>
<protein>
    <submittedName>
        <fullName evidence="2">DUF262 domain-containing protein</fullName>
    </submittedName>
</protein>
<dbReference type="PANTHER" id="PTHR39639:SF1">
    <property type="entry name" value="DUF262 DOMAIN-CONTAINING PROTEIN"/>
    <property type="match status" value="1"/>
</dbReference>
<dbReference type="RefSeq" id="WP_267534045.1">
    <property type="nucleotide sequence ID" value="NZ_JAPNKA010000001.1"/>
</dbReference>
<name>A0ABT4A150_9BACT</name>
<evidence type="ECO:0000313" key="2">
    <source>
        <dbReference type="EMBL" id="MCY1075096.1"/>
    </source>
</evidence>
<dbReference type="InterPro" id="IPR004919">
    <property type="entry name" value="GmrSD_N"/>
</dbReference>
<dbReference type="Pfam" id="PF03235">
    <property type="entry name" value="GmrSD_N"/>
    <property type="match status" value="1"/>
</dbReference>
<gene>
    <name evidence="2" type="ORF">OV287_11390</name>
</gene>
<reference evidence="2 3" key="1">
    <citation type="submission" date="2022-11" db="EMBL/GenBank/DDBJ databases">
        <title>Minimal conservation of predation-associated metabolite biosynthetic gene clusters underscores biosynthetic potential of Myxococcota including descriptions for ten novel species: Archangium lansinium sp. nov., Myxococcus landrumus sp. nov., Nannocystis bai.</title>
        <authorList>
            <person name="Ahearne A."/>
            <person name="Stevens C."/>
            <person name="Phillips K."/>
        </authorList>
    </citation>
    <scope>NUCLEOTIDE SEQUENCE [LARGE SCALE GENOMIC DNA]</scope>
    <source>
        <strain evidence="2 3">MIWBW</strain>
    </source>
</reference>
<comment type="caution">
    <text evidence="2">The sequence shown here is derived from an EMBL/GenBank/DDBJ whole genome shotgun (WGS) entry which is preliminary data.</text>
</comment>
<dbReference type="Proteomes" id="UP001207654">
    <property type="component" value="Unassembled WGS sequence"/>
</dbReference>
<evidence type="ECO:0000259" key="1">
    <source>
        <dbReference type="Pfam" id="PF03235"/>
    </source>
</evidence>